<feature type="region of interest" description="Disordered" evidence="1">
    <location>
        <begin position="201"/>
        <end position="252"/>
    </location>
</feature>
<dbReference type="Proteomes" id="UP001153076">
    <property type="component" value="Unassembled WGS sequence"/>
</dbReference>
<reference evidence="2" key="1">
    <citation type="submission" date="2022-04" db="EMBL/GenBank/DDBJ databases">
        <title>Carnegiea gigantea Genome sequencing and assembly v2.</title>
        <authorList>
            <person name="Copetti D."/>
            <person name="Sanderson M.J."/>
            <person name="Burquez A."/>
            <person name="Wojciechowski M.F."/>
        </authorList>
    </citation>
    <scope>NUCLEOTIDE SEQUENCE</scope>
    <source>
        <strain evidence="2">SGP5-SGP5p</strain>
        <tissue evidence="2">Aerial part</tissue>
    </source>
</reference>
<gene>
    <name evidence="2" type="ORF">Cgig2_006371</name>
</gene>
<proteinExistence type="predicted"/>
<accession>A0A9Q1K3N3</accession>
<organism evidence="2 3">
    <name type="scientific">Carnegiea gigantea</name>
    <dbReference type="NCBI Taxonomy" id="171969"/>
    <lineage>
        <taxon>Eukaryota</taxon>
        <taxon>Viridiplantae</taxon>
        <taxon>Streptophyta</taxon>
        <taxon>Embryophyta</taxon>
        <taxon>Tracheophyta</taxon>
        <taxon>Spermatophyta</taxon>
        <taxon>Magnoliopsida</taxon>
        <taxon>eudicotyledons</taxon>
        <taxon>Gunneridae</taxon>
        <taxon>Pentapetalae</taxon>
        <taxon>Caryophyllales</taxon>
        <taxon>Cactineae</taxon>
        <taxon>Cactaceae</taxon>
        <taxon>Cactoideae</taxon>
        <taxon>Echinocereeae</taxon>
        <taxon>Carnegiea</taxon>
    </lineage>
</organism>
<evidence type="ECO:0000313" key="3">
    <source>
        <dbReference type="Proteomes" id="UP001153076"/>
    </source>
</evidence>
<protein>
    <submittedName>
        <fullName evidence="2">Uncharacterized protein</fullName>
    </submittedName>
</protein>
<evidence type="ECO:0000256" key="1">
    <source>
        <dbReference type="SAM" id="MobiDB-lite"/>
    </source>
</evidence>
<evidence type="ECO:0000313" key="2">
    <source>
        <dbReference type="EMBL" id="KAJ8436661.1"/>
    </source>
</evidence>
<keyword evidence="3" id="KW-1185">Reference proteome</keyword>
<dbReference type="EMBL" id="JAKOGI010000335">
    <property type="protein sequence ID" value="KAJ8436661.1"/>
    <property type="molecule type" value="Genomic_DNA"/>
</dbReference>
<sequence>MAHNNQKWRSTWTRWDNISNHLRAMSSDTGPTLRIDMHMSHEGTPKIFAGVTDVPPPRSVSPGMGPTLNKVGTSMVPTGEGSGRMAVDRSFVVTRHLEMEPTGLLLSSDFSQISIHTDGISIIDLTRVLFGSSSCSSALSSVNCGKATVLFKTHGFAVPEYSKFSASGGAFNFALYYCFAMEAPRGLTVMASEPFGPSPNCTNKDAADAGIGESTPTNTNVDTNVDVGEFTSYRHTPSADYDDGEIEDEPEI</sequence>
<name>A0A9Q1K3N3_9CARY</name>
<feature type="compositionally biased region" description="Acidic residues" evidence="1">
    <location>
        <begin position="240"/>
        <end position="252"/>
    </location>
</feature>
<dbReference type="AlphaFoldDB" id="A0A9Q1K3N3"/>
<feature type="compositionally biased region" description="Low complexity" evidence="1">
    <location>
        <begin position="217"/>
        <end position="227"/>
    </location>
</feature>
<comment type="caution">
    <text evidence="2">The sequence shown here is derived from an EMBL/GenBank/DDBJ whole genome shotgun (WGS) entry which is preliminary data.</text>
</comment>